<feature type="region of interest" description="Disordered" evidence="6">
    <location>
        <begin position="18"/>
        <end position="39"/>
    </location>
</feature>
<feature type="domain" description="FtsK" evidence="7">
    <location>
        <begin position="625"/>
        <end position="816"/>
    </location>
</feature>
<evidence type="ECO:0000256" key="5">
    <source>
        <dbReference type="PROSITE-ProRule" id="PRU00289"/>
    </source>
</evidence>
<dbReference type="CDD" id="cd01127">
    <property type="entry name" value="TrwB_TraG_TraD_VirD4"/>
    <property type="match status" value="1"/>
</dbReference>
<dbReference type="PANTHER" id="PTHR22683">
    <property type="entry name" value="SPORULATION PROTEIN RELATED"/>
    <property type="match status" value="1"/>
</dbReference>
<dbReference type="Gene3D" id="3.30.980.40">
    <property type="match status" value="1"/>
</dbReference>
<proteinExistence type="inferred from homology"/>
<feature type="compositionally biased region" description="Basic and acidic residues" evidence="6">
    <location>
        <begin position="199"/>
        <end position="236"/>
    </location>
</feature>
<sequence>MSRFQRWMEQILRLFTGDEADQESYTPSRSSDRKRYGRVLRDERRVESRVVHKYPKPGKFRFPVIDDEPKNIREEWEPSQKSSLIEVEVEESSTKGNSKRFDNPGFKPTHIPSPVHGFRSAPSKEEVSGTEEQTIPYGEDEAAHDAYEGGVVVPFRFLKKEEKKSGEVKPPPQRTYHEIDPKISVPTFMRAKKVGSPSLKKEDARDIAETEKSVESTKVDQHIRTFNDEREQEKNHMDEIASTLETENDAYTARETEVEGETLDAVIEERVDEKLDLALAEEVLPLEAKRGKESVSAMGENVEQEVQPLEIEEEPLGEEGTPIIEESFHEAAEENREQMVDESSKEETELPSTATMDQNSSTEAEVAPSMEGGLQEETLSESDKAFSLQGEEVEQVESTFQSGLLAEREPSAQQEEESDEREAHSSQEHDHTSASAKEREQEEENKSASEKGRQPRKRTVPFNVMMLPQDRAKQAHVAKRKEKEGPTSSYTFPSIQLLANPPKVEEDNEDWLTSQAELLEETLQSFNVDAKVVHVTKGPSVTRFEIQPARGVKVNKVTALVDDIKLSLAAKDIRIEAPIPGKNTIGIEVPNQMSKPVFLREILRRDVFRQSPSPLTVALGLDISGQPVVTDLNKMPHGLVAGATGSGKSVCINSILVSLLYKASPDEVKLMLIDPKMVELAPYNDLPHLVTPVITDAKQATAALKWVVGEMERRYELFSQQGVRDLARYNDLYSESPDKPALPYILVVIDELADLMMVSPQEVEDSICRIAQKARACGIHLLLATQRPSVDVITGLIKANIPTRVAFLVSSQTDSRTILDTNGAERLLGRGDMLFHANGSSKPVRVQGTFVSDEEIEDVIAHVKKQRPADYLLEQDQLIKVQEQFDQEDDLFEEACLFVIEQGAASASSLQRRFRIGYNRAARLIDMMEGQGVVSEAMGSKPRHVLMDEYEFQERMNTQD</sequence>
<dbReference type="GO" id="GO:0003677">
    <property type="term" value="F:DNA binding"/>
    <property type="evidence" value="ECO:0007669"/>
    <property type="project" value="UniProtKB-KW"/>
</dbReference>
<feature type="region of interest" description="Disordered" evidence="6">
    <location>
        <begin position="162"/>
        <end position="236"/>
    </location>
</feature>
<dbReference type="PROSITE" id="PS50901">
    <property type="entry name" value="FTSK"/>
    <property type="match status" value="1"/>
</dbReference>
<feature type="compositionally biased region" description="Basic and acidic residues" evidence="6">
    <location>
        <begin position="421"/>
        <end position="453"/>
    </location>
</feature>
<dbReference type="SUPFAM" id="SSF52540">
    <property type="entry name" value="P-loop containing nucleoside triphosphate hydrolases"/>
    <property type="match status" value="1"/>
</dbReference>
<dbReference type="Gene3D" id="1.10.10.10">
    <property type="entry name" value="Winged helix-like DNA-binding domain superfamily/Winged helix DNA-binding domain"/>
    <property type="match status" value="1"/>
</dbReference>
<gene>
    <name evidence="8" type="ORF">AMD02_03560</name>
</gene>
<organism evidence="8">
    <name type="scientific">Halalkalibacterium halodurans</name>
    <name type="common">Bacillus halodurans</name>
    <dbReference type="NCBI Taxonomy" id="86665"/>
    <lineage>
        <taxon>Bacteria</taxon>
        <taxon>Bacillati</taxon>
        <taxon>Bacillota</taxon>
        <taxon>Bacilli</taxon>
        <taxon>Bacillales</taxon>
        <taxon>Bacillaceae</taxon>
        <taxon>Halalkalibacterium (ex Joshi et al. 2022)</taxon>
    </lineage>
</organism>
<feature type="region of interest" description="Disordered" evidence="6">
    <location>
        <begin position="71"/>
        <end position="134"/>
    </location>
</feature>
<dbReference type="InterPro" id="IPR050206">
    <property type="entry name" value="FtsK/SpoIIIE/SftA"/>
</dbReference>
<dbReference type="Pfam" id="PF09397">
    <property type="entry name" value="FtsK_gamma"/>
    <property type="match status" value="1"/>
</dbReference>
<evidence type="ECO:0000259" key="7">
    <source>
        <dbReference type="PROSITE" id="PS50901"/>
    </source>
</evidence>
<dbReference type="Gene3D" id="3.40.50.300">
    <property type="entry name" value="P-loop containing nucleotide triphosphate hydrolases"/>
    <property type="match status" value="1"/>
</dbReference>
<dbReference type="GO" id="GO:0005524">
    <property type="term" value="F:ATP binding"/>
    <property type="evidence" value="ECO:0007669"/>
    <property type="project" value="UniProtKB-UniRule"/>
</dbReference>
<feature type="region of interest" description="Disordered" evidence="6">
    <location>
        <begin position="292"/>
        <end position="494"/>
    </location>
</feature>
<feature type="binding site" evidence="5">
    <location>
        <begin position="642"/>
        <end position="649"/>
    </location>
    <ligand>
        <name>ATP</name>
        <dbReference type="ChEBI" id="CHEBI:30616"/>
    </ligand>
</feature>
<keyword evidence="3 5" id="KW-0067">ATP-binding</keyword>
<evidence type="ECO:0000256" key="3">
    <source>
        <dbReference type="ARBA" id="ARBA00022840"/>
    </source>
</evidence>
<feature type="compositionally biased region" description="Basic and acidic residues" evidence="6">
    <location>
        <begin position="30"/>
        <end position="39"/>
    </location>
</feature>
<comment type="similarity">
    <text evidence="1">Belongs to the FtsK/SpoIIIE/SftA family.</text>
</comment>
<evidence type="ECO:0000313" key="8">
    <source>
        <dbReference type="EMBL" id="KOO38037.1"/>
    </source>
</evidence>
<dbReference type="AlphaFoldDB" id="A0A0M0KHJ8"/>
<evidence type="ECO:0000256" key="2">
    <source>
        <dbReference type="ARBA" id="ARBA00022741"/>
    </source>
</evidence>
<accession>A0A0M0KHJ8</accession>
<dbReference type="InterPro" id="IPR041027">
    <property type="entry name" value="FtsK_alpha"/>
</dbReference>
<name>A0A0M0KHJ8_ALKHA</name>
<feature type="compositionally biased region" description="Basic and acidic residues" evidence="6">
    <location>
        <begin position="326"/>
        <end position="348"/>
    </location>
</feature>
<dbReference type="RefSeq" id="WP_053430485.1">
    <property type="nucleotide sequence ID" value="NZ_LILD02000047.1"/>
</dbReference>
<dbReference type="SUPFAM" id="SSF46785">
    <property type="entry name" value="Winged helix' DNA-binding domain"/>
    <property type="match status" value="1"/>
</dbReference>
<dbReference type="PATRIC" id="fig|136160.3.peg.957"/>
<evidence type="ECO:0000256" key="6">
    <source>
        <dbReference type="SAM" id="MobiDB-lite"/>
    </source>
</evidence>
<dbReference type="Pfam" id="PF01580">
    <property type="entry name" value="FtsK_SpoIIIE"/>
    <property type="match status" value="1"/>
</dbReference>
<dbReference type="InterPro" id="IPR036388">
    <property type="entry name" value="WH-like_DNA-bd_sf"/>
</dbReference>
<dbReference type="PANTHER" id="PTHR22683:SF42">
    <property type="entry name" value="DNA TRANSLOCASE SFTA"/>
    <property type="match status" value="1"/>
</dbReference>
<comment type="caution">
    <text evidence="8">The sequence shown here is derived from an EMBL/GenBank/DDBJ whole genome shotgun (WGS) entry which is preliminary data.</text>
</comment>
<dbReference type="InterPro" id="IPR036390">
    <property type="entry name" value="WH_DNA-bd_sf"/>
</dbReference>
<keyword evidence="4" id="KW-0238">DNA-binding</keyword>
<evidence type="ECO:0000256" key="1">
    <source>
        <dbReference type="ARBA" id="ARBA00006474"/>
    </source>
</evidence>
<dbReference type="InterPro" id="IPR018541">
    <property type="entry name" value="Ftsk_gamma"/>
</dbReference>
<dbReference type="InterPro" id="IPR027417">
    <property type="entry name" value="P-loop_NTPase"/>
</dbReference>
<dbReference type="Pfam" id="PF17854">
    <property type="entry name" value="FtsK_alpha"/>
    <property type="match status" value="1"/>
</dbReference>
<keyword evidence="2 5" id="KW-0547">Nucleotide-binding</keyword>
<dbReference type="InterPro" id="IPR002543">
    <property type="entry name" value="FtsK_dom"/>
</dbReference>
<protein>
    <submittedName>
        <fullName evidence="8">DNA translocase</fullName>
    </submittedName>
</protein>
<reference evidence="8" key="1">
    <citation type="submission" date="2015-08" db="EMBL/GenBank/DDBJ databases">
        <title>Complete DNA Sequence of Pseudomonas syringae pv. actinidiae, the Causal Agent of Kiwifruit Canker Disease.</title>
        <authorList>
            <person name="Rikkerink E.H.A."/>
            <person name="Fineran P.C."/>
        </authorList>
    </citation>
    <scope>NUCLEOTIDE SEQUENCE</scope>
    <source>
        <strain evidence="8">DSM 13666</strain>
    </source>
</reference>
<dbReference type="SMART" id="SM00843">
    <property type="entry name" value="Ftsk_gamma"/>
    <property type="match status" value="1"/>
</dbReference>
<dbReference type="EMBL" id="LILD01000001">
    <property type="protein sequence ID" value="KOO38037.1"/>
    <property type="molecule type" value="Genomic_DNA"/>
</dbReference>
<feature type="compositionally biased region" description="Polar residues" evidence="6">
    <location>
        <begin position="350"/>
        <end position="363"/>
    </location>
</feature>
<evidence type="ECO:0000256" key="4">
    <source>
        <dbReference type="ARBA" id="ARBA00023125"/>
    </source>
</evidence>